<reference evidence="2 3" key="1">
    <citation type="submission" date="2020-09" db="EMBL/GenBank/DDBJ databases">
        <title>novel species in genus Nocardioides.</title>
        <authorList>
            <person name="Zhang G."/>
        </authorList>
    </citation>
    <scope>NUCLEOTIDE SEQUENCE [LARGE SCALE GENOMIC DNA]</scope>
    <source>
        <strain evidence="2 3">19197</strain>
    </source>
</reference>
<evidence type="ECO:0000313" key="2">
    <source>
        <dbReference type="EMBL" id="MBD3914162.1"/>
    </source>
</evidence>
<feature type="transmembrane region" description="Helical" evidence="1">
    <location>
        <begin position="163"/>
        <end position="181"/>
    </location>
</feature>
<feature type="transmembrane region" description="Helical" evidence="1">
    <location>
        <begin position="12"/>
        <end position="29"/>
    </location>
</feature>
<dbReference type="Proteomes" id="UP000649289">
    <property type="component" value="Unassembled WGS sequence"/>
</dbReference>
<keyword evidence="3" id="KW-1185">Reference proteome</keyword>
<evidence type="ECO:0000256" key="1">
    <source>
        <dbReference type="SAM" id="Phobius"/>
    </source>
</evidence>
<dbReference type="InterPro" id="IPR045466">
    <property type="entry name" value="DUF6498"/>
</dbReference>
<dbReference type="Pfam" id="PF20108">
    <property type="entry name" value="DUF6498"/>
    <property type="match status" value="1"/>
</dbReference>
<gene>
    <name evidence="2" type="ORF">IEZ25_06005</name>
</gene>
<feature type="transmembrane region" description="Helical" evidence="1">
    <location>
        <begin position="122"/>
        <end position="142"/>
    </location>
</feature>
<feature type="transmembrane region" description="Helical" evidence="1">
    <location>
        <begin position="88"/>
        <end position="116"/>
    </location>
</feature>
<dbReference type="RefSeq" id="WP_191198488.1">
    <property type="nucleotide sequence ID" value="NZ_BAAAPA010000003.1"/>
</dbReference>
<feature type="transmembrane region" description="Helical" evidence="1">
    <location>
        <begin position="193"/>
        <end position="213"/>
    </location>
</feature>
<name>A0ABR8MDX2_9ACTN</name>
<keyword evidence="1" id="KW-0472">Membrane</keyword>
<keyword evidence="1" id="KW-1133">Transmembrane helix</keyword>
<dbReference type="EMBL" id="JACXYY010000002">
    <property type="protein sequence ID" value="MBD3914162.1"/>
    <property type="molecule type" value="Genomic_DNA"/>
</dbReference>
<keyword evidence="1" id="KW-0812">Transmembrane</keyword>
<comment type="caution">
    <text evidence="2">The sequence shown here is derived from an EMBL/GenBank/DDBJ whole genome shotgun (WGS) entry which is preliminary data.</text>
</comment>
<organism evidence="2 3">
    <name type="scientific">Nocardioides hwasunensis</name>
    <dbReference type="NCBI Taxonomy" id="397258"/>
    <lineage>
        <taxon>Bacteria</taxon>
        <taxon>Bacillati</taxon>
        <taxon>Actinomycetota</taxon>
        <taxon>Actinomycetes</taxon>
        <taxon>Propionibacteriales</taxon>
        <taxon>Nocardioidaceae</taxon>
        <taxon>Nocardioides</taxon>
    </lineage>
</organism>
<proteinExistence type="predicted"/>
<sequence length="233" mass="24839">MTTGEQGLPRASLLSTFGLVVGNLVPLWAVWAGHMSVGDVLIAYWLENVVYWALTIVKISTAQGLAADGRQPTIRVNGRVVDASRNRGMLAGFFALHYGIFTLVHGVFAGVMAVLVGGDLSVRTAALAGLALVLGHVVSLWLNWFGDGERLRVSPTTAMWEPYPRMLVLHVTILVGFGLAIRSVGTSDSTSGLVHLAPVLLLVGLKTVVDLGLHVWSRRRAAPDATAPSPATW</sequence>
<evidence type="ECO:0000313" key="3">
    <source>
        <dbReference type="Proteomes" id="UP000649289"/>
    </source>
</evidence>
<accession>A0ABR8MDX2</accession>
<protein>
    <submittedName>
        <fullName evidence="2">Uncharacterized protein</fullName>
    </submittedName>
</protein>
<feature type="transmembrane region" description="Helical" evidence="1">
    <location>
        <begin position="49"/>
        <end position="67"/>
    </location>
</feature>